<reference evidence="2" key="1">
    <citation type="journal article" date="2019" name="IScience">
        <title>Narwhal Genome Reveals Long-Term Low Genetic Diversity despite Current Large Abundance Size.</title>
        <authorList>
            <person name="Westbury M.V."/>
            <person name="Petersen B."/>
            <person name="Garde E."/>
            <person name="Heide-Jorgensen M.P."/>
            <person name="Lorenzen E.D."/>
        </authorList>
    </citation>
    <scope>NUCLEOTIDE SEQUENCE [LARGE SCALE GENOMIC DNA]</scope>
</reference>
<sequence length="15" mass="1664">MLPRVPLRKAGGRGR</sequence>
<dbReference type="EMBL" id="RWIC01001832">
    <property type="protein sequence ID" value="TKC34534.1"/>
    <property type="molecule type" value="Genomic_DNA"/>
</dbReference>
<evidence type="ECO:0000313" key="1">
    <source>
        <dbReference type="EMBL" id="TKC34534.1"/>
    </source>
</evidence>
<organism evidence="1 2">
    <name type="scientific">Monodon monoceros</name>
    <name type="common">Narwhal</name>
    <name type="synonym">Ceratodon monodon</name>
    <dbReference type="NCBI Taxonomy" id="40151"/>
    <lineage>
        <taxon>Eukaryota</taxon>
        <taxon>Metazoa</taxon>
        <taxon>Chordata</taxon>
        <taxon>Craniata</taxon>
        <taxon>Vertebrata</taxon>
        <taxon>Euteleostomi</taxon>
        <taxon>Mammalia</taxon>
        <taxon>Eutheria</taxon>
        <taxon>Laurasiatheria</taxon>
        <taxon>Artiodactyla</taxon>
        <taxon>Whippomorpha</taxon>
        <taxon>Cetacea</taxon>
        <taxon>Odontoceti</taxon>
        <taxon>Monodontidae</taxon>
        <taxon>Monodon</taxon>
    </lineage>
</organism>
<comment type="caution">
    <text evidence="1">The sequence shown here is derived from an EMBL/GenBank/DDBJ whole genome shotgun (WGS) entry which is preliminary data.</text>
</comment>
<proteinExistence type="predicted"/>
<name>A0A4U1EEG3_MONMO</name>
<dbReference type="Proteomes" id="UP000308365">
    <property type="component" value="Unassembled WGS sequence"/>
</dbReference>
<evidence type="ECO:0000313" key="2">
    <source>
        <dbReference type="Proteomes" id="UP000308365"/>
    </source>
</evidence>
<protein>
    <submittedName>
        <fullName evidence="1">Uncharacterized protein</fullName>
    </submittedName>
</protein>
<accession>A0A4U1EEG3</accession>
<gene>
    <name evidence="1" type="ORF">EI555_004153</name>
</gene>